<dbReference type="GO" id="GO:0051607">
    <property type="term" value="P:defense response to virus"/>
    <property type="evidence" value="ECO:0007669"/>
    <property type="project" value="UniProtKB-KW"/>
</dbReference>
<feature type="domain" description="CRISPR type III-associated protein" evidence="7">
    <location>
        <begin position="12"/>
        <end position="317"/>
    </location>
</feature>
<proteinExistence type="inferred from homology"/>
<dbReference type="EMBL" id="VDCH01000001">
    <property type="protein sequence ID" value="TNJ40309.1"/>
    <property type="molecule type" value="Genomic_DNA"/>
</dbReference>
<evidence type="ECO:0000256" key="2">
    <source>
        <dbReference type="ARBA" id="ARBA00006680"/>
    </source>
</evidence>
<dbReference type="RefSeq" id="WP_139455781.1">
    <property type="nucleotide sequence ID" value="NZ_VDCH01000001.1"/>
</dbReference>
<keyword evidence="9" id="KW-1185">Reference proteome</keyword>
<dbReference type="AlphaFoldDB" id="A0A5C4SBL0"/>
<evidence type="ECO:0000256" key="1">
    <source>
        <dbReference type="ARBA" id="ARBA00003088"/>
    </source>
</evidence>
<comment type="caution">
    <text evidence="8">The sequence shown here is derived from an EMBL/GenBank/DDBJ whole genome shotgun (WGS) entry which is preliminary data.</text>
</comment>
<comment type="similarity">
    <text evidence="2">Belongs to the CRISPR-associated Csm5 family.</text>
</comment>
<evidence type="ECO:0000313" key="8">
    <source>
        <dbReference type="EMBL" id="TNJ40309.1"/>
    </source>
</evidence>
<dbReference type="InterPro" id="IPR005537">
    <property type="entry name" value="RAMP_III_fam"/>
</dbReference>
<dbReference type="PANTHER" id="PTHR38007">
    <property type="entry name" value="CRISPR SYSTEM CMS PROTEIN CSM5"/>
    <property type="match status" value="1"/>
</dbReference>
<evidence type="ECO:0000256" key="3">
    <source>
        <dbReference type="ARBA" id="ARBA00016113"/>
    </source>
</evidence>
<dbReference type="Proteomes" id="UP000308271">
    <property type="component" value="Unassembled WGS sequence"/>
</dbReference>
<dbReference type="NCBIfam" id="TIGR01899">
    <property type="entry name" value="cas_TM1807_csm5"/>
    <property type="match status" value="1"/>
</dbReference>
<keyword evidence="4" id="KW-0694">RNA-binding</keyword>
<dbReference type="InterPro" id="IPR010173">
    <property type="entry name" value="CRISPR-assoc_Csm5"/>
</dbReference>
<accession>A0A5C4SBL0</accession>
<protein>
    <recommendedName>
        <fullName evidence="3">CRISPR system Cms protein Csm5</fullName>
    </recommendedName>
    <alternativeName>
        <fullName evidence="6">CRISPR type III A-associated protein Csm5</fullName>
    </alternativeName>
</protein>
<keyword evidence="5" id="KW-0051">Antiviral defense</keyword>
<evidence type="ECO:0000256" key="5">
    <source>
        <dbReference type="ARBA" id="ARBA00023118"/>
    </source>
</evidence>
<name>A0A5C4SBL0_CHLTI</name>
<evidence type="ECO:0000313" key="9">
    <source>
        <dbReference type="Proteomes" id="UP000308271"/>
    </source>
</evidence>
<dbReference type="Pfam" id="PF03787">
    <property type="entry name" value="RAMPs"/>
    <property type="match status" value="1"/>
</dbReference>
<evidence type="ECO:0000256" key="4">
    <source>
        <dbReference type="ARBA" id="ARBA00022884"/>
    </source>
</evidence>
<dbReference type="OrthoDB" id="24360at2"/>
<dbReference type="GO" id="GO:0003723">
    <property type="term" value="F:RNA binding"/>
    <property type="evidence" value="ECO:0007669"/>
    <property type="project" value="UniProtKB-KW"/>
</dbReference>
<sequence>MKQTLKSHKVRLAVLSPLFIGAGDEHTLSPYSDYVKRGDWLTYIDTGKLQEAMQGDAALIDAFVKGMRQFDNNQAPFELEDFITETLGRRVEDFAVRLVRIEGDCKKAQIRRFVATAGKPFIPGSSLKGAIRTAVLVDWLLNRKDGEPALDKIRVAVKKGNQEALEAMNPEQACFGSISHDVFRHLRISDSVPIDVSHLMVGEMKRVALPSKKKKQQQSDIPQWSEMIDWSVETVCSISMITPLEPTGFDFLDHQSVSKLFSIVNRISLESCQRELDELEGFGKFRDFTGFYENLEQQLLSIKPDEAILRLGGGKTWHDNSIGLSIDNEEFGPEILFKQYLQLLMNIENLPFPSTRSAIVKNNEPIAPTGWVKLTLSKNK</sequence>
<evidence type="ECO:0000256" key="6">
    <source>
        <dbReference type="ARBA" id="ARBA00031720"/>
    </source>
</evidence>
<reference evidence="8 9" key="1">
    <citation type="submission" date="2019-05" db="EMBL/GenBank/DDBJ databases">
        <title>Draft Whole-Genome sequence of the green sulfur bacterium Chlorobaculum thiosulfatiphilum DSM 249.</title>
        <authorList>
            <person name="Meyer T.E."/>
            <person name="Kyndt J.A."/>
        </authorList>
    </citation>
    <scope>NUCLEOTIDE SEQUENCE [LARGE SCALE GENOMIC DNA]</scope>
    <source>
        <strain evidence="8 9">DSM 249</strain>
    </source>
</reference>
<dbReference type="PANTHER" id="PTHR38007:SF1">
    <property type="entry name" value="CRISPR SYSTEM CMS PROTEIN CSM5"/>
    <property type="match status" value="1"/>
</dbReference>
<organism evidence="8 9">
    <name type="scientific">Chlorobaculum thiosulfatiphilum</name>
    <name type="common">Chlorobium limicola f.sp. thiosulfatophilum</name>
    <dbReference type="NCBI Taxonomy" id="115852"/>
    <lineage>
        <taxon>Bacteria</taxon>
        <taxon>Pseudomonadati</taxon>
        <taxon>Chlorobiota</taxon>
        <taxon>Chlorobiia</taxon>
        <taxon>Chlorobiales</taxon>
        <taxon>Chlorobiaceae</taxon>
        <taxon>Chlorobaculum</taxon>
    </lineage>
</organism>
<evidence type="ECO:0000259" key="7">
    <source>
        <dbReference type="Pfam" id="PF03787"/>
    </source>
</evidence>
<gene>
    <name evidence="8" type="primary">csm5</name>
    <name evidence="8" type="ORF">FGF66_00680</name>
</gene>
<comment type="function">
    <text evidence="1">This subunit might be involved in maturation of a crRNA intermediate to its mature form.</text>
</comment>